<dbReference type="AlphaFoldDB" id="A0A9W7EFT1"/>
<proteinExistence type="predicted"/>
<organism evidence="2 3">
    <name type="scientific">Triparma strigata</name>
    <dbReference type="NCBI Taxonomy" id="1606541"/>
    <lineage>
        <taxon>Eukaryota</taxon>
        <taxon>Sar</taxon>
        <taxon>Stramenopiles</taxon>
        <taxon>Ochrophyta</taxon>
        <taxon>Bolidophyceae</taxon>
        <taxon>Parmales</taxon>
        <taxon>Triparmaceae</taxon>
        <taxon>Triparma</taxon>
    </lineage>
</organism>
<reference evidence="3" key="1">
    <citation type="journal article" date="2023" name="Commun. Biol.">
        <title>Genome analysis of Parmales, the sister group of diatoms, reveals the evolutionary specialization of diatoms from phago-mixotrophs to photoautotrophs.</title>
        <authorList>
            <person name="Ban H."/>
            <person name="Sato S."/>
            <person name="Yoshikawa S."/>
            <person name="Yamada K."/>
            <person name="Nakamura Y."/>
            <person name="Ichinomiya M."/>
            <person name="Sato N."/>
            <person name="Blanc-Mathieu R."/>
            <person name="Endo H."/>
            <person name="Kuwata A."/>
            <person name="Ogata H."/>
        </authorList>
    </citation>
    <scope>NUCLEOTIDE SEQUENCE [LARGE SCALE GENOMIC DNA]</scope>
    <source>
        <strain evidence="3">NIES 3701</strain>
    </source>
</reference>
<dbReference type="Proteomes" id="UP001165085">
    <property type="component" value="Unassembled WGS sequence"/>
</dbReference>
<evidence type="ECO:0000313" key="2">
    <source>
        <dbReference type="EMBL" id="GMH74968.1"/>
    </source>
</evidence>
<dbReference type="EMBL" id="BRXY01000184">
    <property type="protein sequence ID" value="GMH74968.1"/>
    <property type="molecule type" value="Genomic_DNA"/>
</dbReference>
<comment type="caution">
    <text evidence="2">The sequence shown here is derived from an EMBL/GenBank/DDBJ whole genome shotgun (WGS) entry which is preliminary data.</text>
</comment>
<evidence type="ECO:0000313" key="3">
    <source>
        <dbReference type="Proteomes" id="UP001165085"/>
    </source>
</evidence>
<keyword evidence="3" id="KW-1185">Reference proteome</keyword>
<accession>A0A9W7EFT1</accession>
<feature type="region of interest" description="Disordered" evidence="1">
    <location>
        <begin position="1"/>
        <end position="23"/>
    </location>
</feature>
<evidence type="ECO:0000256" key="1">
    <source>
        <dbReference type="SAM" id="MobiDB-lite"/>
    </source>
</evidence>
<gene>
    <name evidence="2" type="ORF">TrST_g8489</name>
</gene>
<sequence>MNAIDAHLSWPRSSPQPSDEPPLPRILAVRDTADVDGSFFLPFIASAWHSSSCSVKSAPDGVDCCLHWVSCGPETSHDVESTLSNHGRSLKFGPSPLHQFVDVAEVLTESPSPTDPQWLKKLYTKLKRSLSASAPALIVIDDASFLLGVFPERDVVAFMDNLFALSHSKTSPFVSIIFRVGADSSLSVPSTSVVNVAGVRAGAVDCKHIGLGGVVGTSSDADSSAFDVAKEESSSTPTPSTRGDFSALGRIGSAVGFSRHADIVCDFTPLPSGFSREAYGNLKVHHVPSSRSSASAPISLNYQILDTGAIKAVKVLG</sequence>
<name>A0A9W7EFT1_9STRA</name>
<dbReference type="OrthoDB" id="10413926at2759"/>
<protein>
    <submittedName>
        <fullName evidence="2">Uncharacterized protein</fullName>
    </submittedName>
</protein>